<dbReference type="Proteomes" id="UP000443000">
    <property type="component" value="Unassembled WGS sequence"/>
</dbReference>
<dbReference type="EMBL" id="WIWP01000044">
    <property type="protein sequence ID" value="MQT27807.1"/>
    <property type="molecule type" value="Genomic_DNA"/>
</dbReference>
<dbReference type="Proteomes" id="UP000713985">
    <property type="component" value="Unassembled WGS sequence"/>
</dbReference>
<proteinExistence type="predicted"/>
<evidence type="ECO:0000313" key="7">
    <source>
        <dbReference type="Proteomes" id="UP000713985"/>
    </source>
</evidence>
<dbReference type="Proteomes" id="UP000437970">
    <property type="component" value="Unassembled WGS sequence"/>
</dbReference>
<dbReference type="AlphaFoldDB" id="A0A6A7YV01"/>
<organism evidence="2">
    <name type="scientific">Pseudomonas helleri</name>
    <dbReference type="NCBI Taxonomy" id="1608996"/>
    <lineage>
        <taxon>Bacteria</taxon>
        <taxon>Pseudomonadati</taxon>
        <taxon>Pseudomonadota</taxon>
        <taxon>Gammaproteobacteria</taxon>
        <taxon>Pseudomonadales</taxon>
        <taxon>Pseudomonadaceae</taxon>
        <taxon>Pseudomonas</taxon>
    </lineage>
</organism>
<dbReference type="EMBL" id="WIVT01000006">
    <property type="protein sequence ID" value="MQU16126.1"/>
    <property type="molecule type" value="Genomic_DNA"/>
</dbReference>
<evidence type="ECO:0000313" key="5">
    <source>
        <dbReference type="Proteomes" id="UP000437970"/>
    </source>
</evidence>
<evidence type="ECO:0000313" key="6">
    <source>
        <dbReference type="Proteomes" id="UP000443000"/>
    </source>
</evidence>
<reference evidence="5 6" key="1">
    <citation type="submission" date="2019-10" db="EMBL/GenBank/DDBJ databases">
        <title>Evaluation of single-gene subtyping targets for Pseudomonas.</title>
        <authorList>
            <person name="Reichler S.J."/>
            <person name="Orsi R.H."/>
            <person name="Wiedmann M."/>
            <person name="Martin N.H."/>
            <person name="Murphy S.I."/>
        </authorList>
    </citation>
    <scope>NUCLEOTIDE SEQUENCE</scope>
    <source>
        <strain evidence="1 7">FSL R10-0802</strain>
        <strain evidence="3 6">FSL R10-1594</strain>
        <strain evidence="4 5">FSL R10-1984</strain>
        <strain evidence="2">FSL R10-2339</strain>
    </source>
</reference>
<dbReference type="EMBL" id="WIVW01000047">
    <property type="protein sequence ID" value="MQU29024.1"/>
    <property type="molecule type" value="Genomic_DNA"/>
</dbReference>
<sequence length="90" mass="9975">MFDLTNVGYVKRIMVGSTDPEKLTPDAAVQAQAALLNRCLTETPRGRIVGIEKNFTLLNIGEHQVVLQALIYHLGFARKPHWLAGDEESS</sequence>
<protein>
    <submittedName>
        <fullName evidence="2">Uncharacterized protein</fullName>
    </submittedName>
</protein>
<evidence type="ECO:0000313" key="4">
    <source>
        <dbReference type="EMBL" id="MQU29024.1"/>
    </source>
</evidence>
<name>A0A6A7YV01_9PSED</name>
<keyword evidence="7" id="KW-1185">Reference proteome</keyword>
<dbReference type="RefSeq" id="WP_153382149.1">
    <property type="nucleotide sequence ID" value="NZ_CAXAOS010000006.1"/>
</dbReference>
<evidence type="ECO:0000313" key="3">
    <source>
        <dbReference type="EMBL" id="MQU16126.1"/>
    </source>
</evidence>
<accession>A0A6A7YV01</accession>
<gene>
    <name evidence="3" type="ORF">GHN41_06610</name>
    <name evidence="2" type="ORF">GHN86_04605</name>
    <name evidence="1" type="ORF">GHN94_18510</name>
    <name evidence="4" type="ORF">GHO29_21390</name>
</gene>
<dbReference type="EMBL" id="WIWC01000005">
    <property type="protein sequence ID" value="MQT79357.1"/>
    <property type="molecule type" value="Genomic_DNA"/>
</dbReference>
<evidence type="ECO:0000313" key="1">
    <source>
        <dbReference type="EMBL" id="MQT27807.1"/>
    </source>
</evidence>
<comment type="caution">
    <text evidence="2">The sequence shown here is derived from an EMBL/GenBank/DDBJ whole genome shotgun (WGS) entry which is preliminary data.</text>
</comment>
<dbReference type="OrthoDB" id="5518837at2"/>
<evidence type="ECO:0000313" key="2">
    <source>
        <dbReference type="EMBL" id="MQT79357.1"/>
    </source>
</evidence>